<organism evidence="3 4">
    <name type="scientific">Antrihabitans cavernicola</name>
    <dbReference type="NCBI Taxonomy" id="2495913"/>
    <lineage>
        <taxon>Bacteria</taxon>
        <taxon>Bacillati</taxon>
        <taxon>Actinomycetota</taxon>
        <taxon>Actinomycetes</taxon>
        <taxon>Mycobacteriales</taxon>
        <taxon>Nocardiaceae</taxon>
        <taxon>Antrihabitans</taxon>
    </lineage>
</organism>
<keyword evidence="2" id="KW-0812">Transmembrane</keyword>
<feature type="transmembrane region" description="Helical" evidence="2">
    <location>
        <begin position="50"/>
        <end position="73"/>
    </location>
</feature>
<comment type="caution">
    <text evidence="3">The sequence shown here is derived from an EMBL/GenBank/DDBJ whole genome shotgun (WGS) entry which is preliminary data.</text>
</comment>
<keyword evidence="2" id="KW-0472">Membrane</keyword>
<feature type="compositionally biased region" description="Low complexity" evidence="1">
    <location>
        <begin position="25"/>
        <end position="37"/>
    </location>
</feature>
<dbReference type="RefSeq" id="WP_149432399.1">
    <property type="nucleotide sequence ID" value="NZ_VLNY01000014.1"/>
</dbReference>
<proteinExistence type="predicted"/>
<keyword evidence="2" id="KW-1133">Transmembrane helix</keyword>
<dbReference type="AlphaFoldDB" id="A0A5A7S767"/>
<feature type="region of interest" description="Disordered" evidence="1">
    <location>
        <begin position="1"/>
        <end position="46"/>
    </location>
</feature>
<dbReference type="OrthoDB" id="3635048at2"/>
<sequence length="216" mass="23066">MSQPPNSPNFPNQPPAGQPFPPQQFPQQGQYPQQGFPPQGPPPKKSRKKLWIALGIAAVVLIGIVAAIGALAVKGAADEIAVGDCVFFKSLSATPADSSHEVRECSDPTATYEVATEADGTATCDSNDLTYSLVQKSDTSKVEKTLCMVPNLREGKCYTHGDDGRFVESECSGKDVAQIVKRVDGKADESLCDEYPPDSAIVYQKPARTYCAVTEA</sequence>
<evidence type="ECO:0000256" key="1">
    <source>
        <dbReference type="SAM" id="MobiDB-lite"/>
    </source>
</evidence>
<evidence type="ECO:0000256" key="2">
    <source>
        <dbReference type="SAM" id="Phobius"/>
    </source>
</evidence>
<evidence type="ECO:0000313" key="4">
    <source>
        <dbReference type="Proteomes" id="UP000322244"/>
    </source>
</evidence>
<keyword evidence="4" id="KW-1185">Reference proteome</keyword>
<gene>
    <name evidence="3" type="ORF">FOY51_21890</name>
</gene>
<reference evidence="3 4" key="1">
    <citation type="submission" date="2019-07" db="EMBL/GenBank/DDBJ databases">
        <title>Rhodococcus cavernicolus sp. nov., isolated from a cave.</title>
        <authorList>
            <person name="Lee S.D."/>
        </authorList>
    </citation>
    <scope>NUCLEOTIDE SEQUENCE [LARGE SCALE GENOMIC DNA]</scope>
    <source>
        <strain evidence="3 4">C1-24</strain>
    </source>
</reference>
<protein>
    <submittedName>
        <fullName evidence="3">Uncharacterized protein</fullName>
    </submittedName>
</protein>
<accession>A0A5A7S767</accession>
<evidence type="ECO:0000313" key="3">
    <source>
        <dbReference type="EMBL" id="KAA0020018.1"/>
    </source>
</evidence>
<feature type="compositionally biased region" description="Pro residues" evidence="1">
    <location>
        <begin position="1"/>
        <end position="24"/>
    </location>
</feature>
<dbReference type="Proteomes" id="UP000322244">
    <property type="component" value="Unassembled WGS sequence"/>
</dbReference>
<dbReference type="EMBL" id="VLNY01000014">
    <property type="protein sequence ID" value="KAA0020018.1"/>
    <property type="molecule type" value="Genomic_DNA"/>
</dbReference>
<name>A0A5A7S767_9NOCA</name>